<protein>
    <submittedName>
        <fullName evidence="3">Uncharacterized protein</fullName>
    </submittedName>
</protein>
<feature type="compositionally biased region" description="Low complexity" evidence="2">
    <location>
        <begin position="313"/>
        <end position="345"/>
    </location>
</feature>
<feature type="coiled-coil region" evidence="1">
    <location>
        <begin position="482"/>
        <end position="539"/>
    </location>
</feature>
<evidence type="ECO:0000256" key="2">
    <source>
        <dbReference type="SAM" id="MobiDB-lite"/>
    </source>
</evidence>
<dbReference type="AlphaFoldDB" id="A0A1Y2EAQ9"/>
<comment type="caution">
    <text evidence="3">The sequence shown here is derived from an EMBL/GenBank/DDBJ whole genome shotgun (WGS) entry which is preliminary data.</text>
</comment>
<accession>A0A1Y2EAQ9</accession>
<proteinExistence type="predicted"/>
<feature type="compositionally biased region" description="Acidic residues" evidence="2">
    <location>
        <begin position="30"/>
        <end position="39"/>
    </location>
</feature>
<feature type="region of interest" description="Disordered" evidence="2">
    <location>
        <begin position="369"/>
        <end position="388"/>
    </location>
</feature>
<gene>
    <name evidence="3" type="ORF">BCR35DRAFT_354765</name>
</gene>
<keyword evidence="4" id="KW-1185">Reference proteome</keyword>
<dbReference type="InParanoid" id="A0A1Y2EAQ9"/>
<feature type="compositionally biased region" description="Basic and acidic residues" evidence="2">
    <location>
        <begin position="19"/>
        <end position="29"/>
    </location>
</feature>
<feature type="region of interest" description="Disordered" evidence="2">
    <location>
        <begin position="198"/>
        <end position="231"/>
    </location>
</feature>
<keyword evidence="1" id="KW-0175">Coiled coil</keyword>
<evidence type="ECO:0000256" key="1">
    <source>
        <dbReference type="SAM" id="Coils"/>
    </source>
</evidence>
<evidence type="ECO:0000313" key="4">
    <source>
        <dbReference type="Proteomes" id="UP000193467"/>
    </source>
</evidence>
<reference evidence="3 4" key="1">
    <citation type="submission" date="2016-07" db="EMBL/GenBank/DDBJ databases">
        <title>Pervasive Adenine N6-methylation of Active Genes in Fungi.</title>
        <authorList>
            <consortium name="DOE Joint Genome Institute"/>
            <person name="Mondo S.J."/>
            <person name="Dannebaum R.O."/>
            <person name="Kuo R.C."/>
            <person name="Labutti K."/>
            <person name="Haridas S."/>
            <person name="Kuo A."/>
            <person name="Salamov A."/>
            <person name="Ahrendt S.R."/>
            <person name="Lipzen A."/>
            <person name="Sullivan W."/>
            <person name="Andreopoulos W.B."/>
            <person name="Clum A."/>
            <person name="Lindquist E."/>
            <person name="Daum C."/>
            <person name="Ramamoorthy G.K."/>
            <person name="Gryganskyi A."/>
            <person name="Culley D."/>
            <person name="Magnuson J.K."/>
            <person name="James T.Y."/>
            <person name="O'Malley M.A."/>
            <person name="Stajich J.E."/>
            <person name="Spatafora J.W."/>
            <person name="Visel A."/>
            <person name="Grigoriev I.V."/>
        </authorList>
    </citation>
    <scope>NUCLEOTIDE SEQUENCE [LARGE SCALE GENOMIC DNA]</scope>
    <source>
        <strain evidence="3 4">62-1032</strain>
    </source>
</reference>
<sequence length="599" mass="65625">MNDSLPAPPSAKAEQLVSADRDSSAKDLLFDDSDYDSDFPESKAAPAVVPAETYTLSDVLALVQEGLSQNAHNHSQLLDRFNTLERNLSKRIAAQEHVETSPSASAPSSPVPSLTELIEKKRESIAKLKETNVTLTDADVTFVKSFQSQLRDATATFETDVKALITEFSSPARSSPAARSPHIDVVEVVKLTDDVHSTASTRELLSPSPKPKRAAANAPPSPIASPAGSVDDGNEVYFPCDTVDHAKVVEEPSDNSSGKDEVDIYADMPPLIALTPLEEQRLTGFSPFHPSTRTTPFKLFFVDGAAPAVVSSDAQLPSAPSSSAPSCPVQSKPTSPSHSSSQLSLAEIEKQRSAMDRLSLTIRSLAIPPSTSPITAQAHGSPPAAEHEHVQVPATKSLASFIKHSFIKQSLAEKDLEKEAPLPAVADSRVSQSEEQATYLASITTAGAEVRLQDQARQLYITERVLARREKLLARKQAHLDAETVRLEMRKAEMDRQKAELEQREKEWQMKQHAKLVSMREQMAKLRELVLEHEEQKRATEIPPAPEDTAGDDYFKLLRRVESDSARKECERLTQLRDAALTKLKEAIAEEESEMERID</sequence>
<dbReference type="Proteomes" id="UP000193467">
    <property type="component" value="Unassembled WGS sequence"/>
</dbReference>
<name>A0A1Y2EAQ9_9BASI</name>
<feature type="region of interest" description="Disordered" evidence="2">
    <location>
        <begin position="1"/>
        <end position="44"/>
    </location>
</feature>
<dbReference type="EMBL" id="MCGR01000060">
    <property type="protein sequence ID" value="ORY67945.1"/>
    <property type="molecule type" value="Genomic_DNA"/>
</dbReference>
<evidence type="ECO:0000313" key="3">
    <source>
        <dbReference type="EMBL" id="ORY67945.1"/>
    </source>
</evidence>
<feature type="region of interest" description="Disordered" evidence="2">
    <location>
        <begin position="313"/>
        <end position="347"/>
    </location>
</feature>
<organism evidence="3 4">
    <name type="scientific">Leucosporidium creatinivorum</name>
    <dbReference type="NCBI Taxonomy" id="106004"/>
    <lineage>
        <taxon>Eukaryota</taxon>
        <taxon>Fungi</taxon>
        <taxon>Dikarya</taxon>
        <taxon>Basidiomycota</taxon>
        <taxon>Pucciniomycotina</taxon>
        <taxon>Microbotryomycetes</taxon>
        <taxon>Leucosporidiales</taxon>
        <taxon>Leucosporidium</taxon>
    </lineage>
</organism>